<name>A0AA90SNR8_9ACTN</name>
<keyword evidence="2" id="KW-0328">Glycosyltransferase</keyword>
<evidence type="ECO:0000256" key="2">
    <source>
        <dbReference type="RuleBase" id="RU003718"/>
    </source>
</evidence>
<proteinExistence type="inferred from homology"/>
<dbReference type="PANTHER" id="PTHR48050">
    <property type="entry name" value="STEROL 3-BETA-GLUCOSYLTRANSFERASE"/>
    <property type="match status" value="1"/>
</dbReference>
<evidence type="ECO:0000313" key="4">
    <source>
        <dbReference type="Proteomes" id="UP001178281"/>
    </source>
</evidence>
<accession>A0AA90SNR8</accession>
<dbReference type="PANTHER" id="PTHR48050:SF13">
    <property type="entry name" value="STEROL 3-BETA-GLUCOSYLTRANSFERASE UGT80A2"/>
    <property type="match status" value="1"/>
</dbReference>
<keyword evidence="1 2" id="KW-0808">Transferase</keyword>
<dbReference type="AlphaFoldDB" id="A0AA90SNR8"/>
<dbReference type="SUPFAM" id="SSF53756">
    <property type="entry name" value="UDP-Glycosyltransferase/glycogen phosphorylase"/>
    <property type="match status" value="1"/>
</dbReference>
<evidence type="ECO:0000313" key="3">
    <source>
        <dbReference type="EMBL" id="MDP0396621.1"/>
    </source>
</evidence>
<dbReference type="InterPro" id="IPR035595">
    <property type="entry name" value="UDP_glycos_trans_CS"/>
</dbReference>
<evidence type="ECO:0000256" key="1">
    <source>
        <dbReference type="ARBA" id="ARBA00022679"/>
    </source>
</evidence>
<dbReference type="GO" id="GO:0008194">
    <property type="term" value="F:UDP-glycosyltransferase activity"/>
    <property type="evidence" value="ECO:0007669"/>
    <property type="project" value="InterPro"/>
</dbReference>
<protein>
    <submittedName>
        <fullName evidence="3">Glycosyltransferase</fullName>
    </submittedName>
</protein>
<dbReference type="RefSeq" id="WP_305110090.1">
    <property type="nucleotide sequence ID" value="NZ_JAUTIX010000001.1"/>
</dbReference>
<dbReference type="GO" id="GO:0016758">
    <property type="term" value="F:hexosyltransferase activity"/>
    <property type="evidence" value="ECO:0007669"/>
    <property type="project" value="UniProtKB-ARBA"/>
</dbReference>
<organism evidence="3 4">
    <name type="scientific">Tsukamurella strandjordii</name>
    <dbReference type="NCBI Taxonomy" id="147577"/>
    <lineage>
        <taxon>Bacteria</taxon>
        <taxon>Bacillati</taxon>
        <taxon>Actinomycetota</taxon>
        <taxon>Actinomycetes</taxon>
        <taxon>Mycobacteriales</taxon>
        <taxon>Tsukamurellaceae</taxon>
        <taxon>Tsukamurella</taxon>
    </lineage>
</organism>
<gene>
    <name evidence="3" type="ORF">Q7X28_01645</name>
</gene>
<reference evidence="3" key="1">
    <citation type="submission" date="2023-08" db="EMBL/GenBank/DDBJ databases">
        <title>The draft genome of Tsukamurella strandjordii strain 050030.</title>
        <authorList>
            <person name="Zhao F."/>
            <person name="Feng Y."/>
            <person name="Zong Z."/>
        </authorList>
    </citation>
    <scope>NUCLEOTIDE SEQUENCE</scope>
    <source>
        <strain evidence="3">050030</strain>
    </source>
</reference>
<dbReference type="CDD" id="cd03784">
    <property type="entry name" value="GT1_Gtf-like"/>
    <property type="match status" value="1"/>
</dbReference>
<dbReference type="Proteomes" id="UP001178281">
    <property type="component" value="Unassembled WGS sequence"/>
</dbReference>
<dbReference type="Gene3D" id="3.40.50.2000">
    <property type="entry name" value="Glycogen Phosphorylase B"/>
    <property type="match status" value="2"/>
</dbReference>
<dbReference type="GO" id="GO:0017000">
    <property type="term" value="P:antibiotic biosynthetic process"/>
    <property type="evidence" value="ECO:0007669"/>
    <property type="project" value="UniProtKB-ARBA"/>
</dbReference>
<dbReference type="GO" id="GO:0009247">
    <property type="term" value="P:glycolipid biosynthetic process"/>
    <property type="evidence" value="ECO:0007669"/>
    <property type="project" value="UniProtKB-ARBA"/>
</dbReference>
<dbReference type="PROSITE" id="PS00375">
    <property type="entry name" value="UDPGT"/>
    <property type="match status" value="1"/>
</dbReference>
<dbReference type="GO" id="GO:0016020">
    <property type="term" value="C:membrane"/>
    <property type="evidence" value="ECO:0007669"/>
    <property type="project" value="GOC"/>
</dbReference>
<dbReference type="EMBL" id="JAUTIX010000001">
    <property type="protein sequence ID" value="MDP0396621.1"/>
    <property type="molecule type" value="Genomic_DNA"/>
</dbReference>
<dbReference type="FunFam" id="3.40.50.2000:FF:000072">
    <property type="entry name" value="Glycosyl transferase"/>
    <property type="match status" value="1"/>
</dbReference>
<dbReference type="Pfam" id="PF00201">
    <property type="entry name" value="UDPGT"/>
    <property type="match status" value="1"/>
</dbReference>
<sequence>MKILVTGIAGYSHLVPFVLPAAAALRAAGHEVTVAVPADGADLVTGYGLDVLPLDGVPTMAQIATDPALRAEEFSVADYRPPATPYPFQGFSAAPQGAARAFVGVLGHRLATVLLEELDGAVPDLIVRDNTEFGGYLVAERLGCPRLDLDVAPMFESDAPEVMAVVNEVRGLHGLPPVESVTDGNRIAQTPLDFYPPSHRVPGLHCFRPGPRSHAPLDPRIADLPADRPLVLASLGSVAPALGVNGGLLGSIVAALGTLDVSAIVATGGAEIPDPPANVILTDFVDQQTVLPTCDVFVTHGGFNSVRESLQAGVPMVLLPLFGDHPPNSAQAEALGAGITLDPQTVTAGEVAAAVEKVLADPGYGRNARRFARRSRALPDLTAFPEQLPQILGRSD</sequence>
<keyword evidence="4" id="KW-1185">Reference proteome</keyword>
<dbReference type="InterPro" id="IPR050426">
    <property type="entry name" value="Glycosyltransferase_28"/>
</dbReference>
<comment type="similarity">
    <text evidence="2">Belongs to the UDP-glycosyltransferase family.</text>
</comment>
<comment type="caution">
    <text evidence="3">The sequence shown here is derived from an EMBL/GenBank/DDBJ whole genome shotgun (WGS) entry which is preliminary data.</text>
</comment>
<dbReference type="InterPro" id="IPR002213">
    <property type="entry name" value="UDP_glucos_trans"/>
</dbReference>